<comment type="similarity">
    <text evidence="2 6">Belongs to the 4-toluene sulfonate uptake permease (TSUP) (TC 2.A.102) family.</text>
</comment>
<feature type="transmembrane region" description="Helical" evidence="6">
    <location>
        <begin position="43"/>
        <end position="64"/>
    </location>
</feature>
<organism evidence="7 8">
    <name type="scientific">Spinactinospora alkalitolerans</name>
    <dbReference type="NCBI Taxonomy" id="687207"/>
    <lineage>
        <taxon>Bacteria</taxon>
        <taxon>Bacillati</taxon>
        <taxon>Actinomycetota</taxon>
        <taxon>Actinomycetes</taxon>
        <taxon>Streptosporangiales</taxon>
        <taxon>Nocardiopsidaceae</taxon>
        <taxon>Spinactinospora</taxon>
    </lineage>
</organism>
<dbReference type="RefSeq" id="WP_179641755.1">
    <property type="nucleotide sequence ID" value="NZ_BAAAYY010000002.1"/>
</dbReference>
<dbReference type="AlphaFoldDB" id="A0A852TS63"/>
<comment type="subcellular location">
    <subcellularLocation>
        <location evidence="6">Cell membrane</location>
        <topology evidence="6">Multi-pass membrane protein</topology>
    </subcellularLocation>
    <subcellularLocation>
        <location evidence="1">Membrane</location>
        <topology evidence="1">Multi-pass membrane protein</topology>
    </subcellularLocation>
</comment>
<evidence type="ECO:0000313" key="8">
    <source>
        <dbReference type="Proteomes" id="UP000589036"/>
    </source>
</evidence>
<gene>
    <name evidence="7" type="ORF">HDA32_000683</name>
</gene>
<dbReference type="Pfam" id="PF01925">
    <property type="entry name" value="TauE"/>
    <property type="match status" value="1"/>
</dbReference>
<dbReference type="InterPro" id="IPR051598">
    <property type="entry name" value="TSUP/Inactive_protease-like"/>
</dbReference>
<keyword evidence="6" id="KW-1003">Cell membrane</keyword>
<feature type="transmembrane region" description="Helical" evidence="6">
    <location>
        <begin position="232"/>
        <end position="251"/>
    </location>
</feature>
<dbReference type="PANTHER" id="PTHR43701:SF12">
    <property type="entry name" value="MEMBRANE TRANSPORTER PROTEIN YTNM-RELATED"/>
    <property type="match status" value="1"/>
</dbReference>
<comment type="caution">
    <text evidence="7">The sequence shown here is derived from an EMBL/GenBank/DDBJ whole genome shotgun (WGS) entry which is preliminary data.</text>
</comment>
<evidence type="ECO:0000256" key="1">
    <source>
        <dbReference type="ARBA" id="ARBA00004141"/>
    </source>
</evidence>
<feature type="transmembrane region" description="Helical" evidence="6">
    <location>
        <begin position="182"/>
        <end position="199"/>
    </location>
</feature>
<feature type="transmembrane region" description="Helical" evidence="6">
    <location>
        <begin position="205"/>
        <end position="225"/>
    </location>
</feature>
<name>A0A852TS63_9ACTN</name>
<feature type="transmembrane region" description="Helical" evidence="6">
    <location>
        <begin position="263"/>
        <end position="283"/>
    </location>
</feature>
<evidence type="ECO:0000256" key="2">
    <source>
        <dbReference type="ARBA" id="ARBA00009142"/>
    </source>
</evidence>
<reference evidence="7 8" key="1">
    <citation type="submission" date="2020-07" db="EMBL/GenBank/DDBJ databases">
        <title>Sequencing the genomes of 1000 actinobacteria strains.</title>
        <authorList>
            <person name="Klenk H.-P."/>
        </authorList>
    </citation>
    <scope>NUCLEOTIDE SEQUENCE [LARGE SCALE GENOMIC DNA]</scope>
    <source>
        <strain evidence="7 8">CXB654</strain>
    </source>
</reference>
<keyword evidence="3 6" id="KW-0812">Transmembrane</keyword>
<feature type="transmembrane region" description="Helical" evidence="6">
    <location>
        <begin position="76"/>
        <end position="96"/>
    </location>
</feature>
<evidence type="ECO:0000256" key="4">
    <source>
        <dbReference type="ARBA" id="ARBA00022989"/>
    </source>
</evidence>
<sequence length="314" mass="32177">MRTLVLLGIVGLLAQLVDGSLGMGYGVTSATLLLLIGANPAAASATVHMAQIGTTLAAGVSHWRFGNVDWRVVRRIALPGGIGAFLGAAFLSWLSTEAAGPLMSGILLALGGYILLRFTVWDTPRGNLGKPVRKRFLAPLGLAAGFIDSTGGGGWGPIGTPALLAGGRIEPRKVIGSIDTSEFVVALASSLGFVIGLGLSGINLAWVAVLLIGGVIAAPIAAWVVRLLPPRMLGSLVGGVIVLTNVHAILGGDLIELPGAAQVAAYLTAVLAWAGAVAWSLRAHLADREAERRVAAGSAGVEEIEEPFRVDVRD</sequence>
<evidence type="ECO:0000256" key="3">
    <source>
        <dbReference type="ARBA" id="ARBA00022692"/>
    </source>
</evidence>
<keyword evidence="8" id="KW-1185">Reference proteome</keyword>
<accession>A0A852TS63</accession>
<feature type="transmembrane region" description="Helical" evidence="6">
    <location>
        <begin position="102"/>
        <end position="120"/>
    </location>
</feature>
<keyword evidence="5 6" id="KW-0472">Membrane</keyword>
<evidence type="ECO:0000256" key="6">
    <source>
        <dbReference type="RuleBase" id="RU363041"/>
    </source>
</evidence>
<dbReference type="GO" id="GO:0005886">
    <property type="term" value="C:plasma membrane"/>
    <property type="evidence" value="ECO:0007669"/>
    <property type="project" value="UniProtKB-SubCell"/>
</dbReference>
<dbReference type="Proteomes" id="UP000589036">
    <property type="component" value="Unassembled WGS sequence"/>
</dbReference>
<proteinExistence type="inferred from homology"/>
<dbReference type="EMBL" id="JACCCC010000001">
    <property type="protein sequence ID" value="NYE45563.1"/>
    <property type="molecule type" value="Genomic_DNA"/>
</dbReference>
<evidence type="ECO:0000313" key="7">
    <source>
        <dbReference type="EMBL" id="NYE45563.1"/>
    </source>
</evidence>
<dbReference type="PANTHER" id="PTHR43701">
    <property type="entry name" value="MEMBRANE TRANSPORTER PROTEIN MJ0441-RELATED"/>
    <property type="match status" value="1"/>
</dbReference>
<keyword evidence="4 6" id="KW-1133">Transmembrane helix</keyword>
<protein>
    <recommendedName>
        <fullName evidence="6">Probable membrane transporter protein</fullName>
    </recommendedName>
</protein>
<evidence type="ECO:0000256" key="5">
    <source>
        <dbReference type="ARBA" id="ARBA00023136"/>
    </source>
</evidence>
<dbReference type="InterPro" id="IPR002781">
    <property type="entry name" value="TM_pro_TauE-like"/>
</dbReference>